<sequence>MSVETLGPPDPPTDPTCHDQTTRARRMIIASTATTRLLDQENMRHVLRINSVNRSGNNAMSYLNPGTFSKHGLLKGAHTKGLSARPDVPGVLVDGAKCLLVGPCQQMNQRIGTRSDSYYAPVGRPTPRVTHAVARDMLRDVLQVSLRTATLGGASAPLGPVPSLSVSTSLSSCPSFPGFGPVAVPSAVLWGSQPRGVRTPQQSCGQVAAERSWDLPPTAMSRSLWQWVLQPLSSLQRTAEPQAQTVQPRCSRTSDSQKP</sequence>
<accession>A0A7J8BSB4</accession>
<organism evidence="2 3">
    <name type="scientific">Rousettus aegyptiacus</name>
    <name type="common">Egyptian fruit bat</name>
    <name type="synonym">Pteropus aegyptiacus</name>
    <dbReference type="NCBI Taxonomy" id="9407"/>
    <lineage>
        <taxon>Eukaryota</taxon>
        <taxon>Metazoa</taxon>
        <taxon>Chordata</taxon>
        <taxon>Craniata</taxon>
        <taxon>Vertebrata</taxon>
        <taxon>Euteleostomi</taxon>
        <taxon>Mammalia</taxon>
        <taxon>Eutheria</taxon>
        <taxon>Laurasiatheria</taxon>
        <taxon>Chiroptera</taxon>
        <taxon>Yinpterochiroptera</taxon>
        <taxon>Pteropodoidea</taxon>
        <taxon>Pteropodidae</taxon>
        <taxon>Rousettinae</taxon>
        <taxon>Rousettus</taxon>
    </lineage>
</organism>
<dbReference type="AlphaFoldDB" id="A0A7J8BSB4"/>
<proteinExistence type="predicted"/>
<gene>
    <name evidence="2" type="ORF">HJG63_009509</name>
</gene>
<protein>
    <submittedName>
        <fullName evidence="2">Uncharacterized protein</fullName>
    </submittedName>
</protein>
<comment type="caution">
    <text evidence="2">The sequence shown here is derived from an EMBL/GenBank/DDBJ whole genome shotgun (WGS) entry which is preliminary data.</text>
</comment>
<name>A0A7J8BSB4_ROUAE</name>
<reference evidence="2 3" key="1">
    <citation type="journal article" date="2020" name="Nature">
        <title>Six reference-quality genomes reveal evolution of bat adaptations.</title>
        <authorList>
            <person name="Jebb D."/>
            <person name="Huang Z."/>
            <person name="Pippel M."/>
            <person name="Hughes G.M."/>
            <person name="Lavrichenko K."/>
            <person name="Devanna P."/>
            <person name="Winkler S."/>
            <person name="Jermiin L.S."/>
            <person name="Skirmuntt E.C."/>
            <person name="Katzourakis A."/>
            <person name="Burkitt-Gray L."/>
            <person name="Ray D.A."/>
            <person name="Sullivan K.A.M."/>
            <person name="Roscito J.G."/>
            <person name="Kirilenko B.M."/>
            <person name="Davalos L.M."/>
            <person name="Corthals A.P."/>
            <person name="Power M.L."/>
            <person name="Jones G."/>
            <person name="Ransome R.D."/>
            <person name="Dechmann D.K.N."/>
            <person name="Locatelli A.G."/>
            <person name="Puechmaille S.J."/>
            <person name="Fedrigo O."/>
            <person name="Jarvis E.D."/>
            <person name="Hiller M."/>
            <person name="Vernes S.C."/>
            <person name="Myers E.W."/>
            <person name="Teeling E.C."/>
        </authorList>
    </citation>
    <scope>NUCLEOTIDE SEQUENCE [LARGE SCALE GENOMIC DNA]</scope>
    <source>
        <strain evidence="2">MRouAeg1</strain>
        <tissue evidence="2">Muscle</tissue>
    </source>
</reference>
<feature type="region of interest" description="Disordered" evidence="1">
    <location>
        <begin position="237"/>
        <end position="259"/>
    </location>
</feature>
<evidence type="ECO:0000256" key="1">
    <source>
        <dbReference type="SAM" id="MobiDB-lite"/>
    </source>
</evidence>
<feature type="region of interest" description="Disordered" evidence="1">
    <location>
        <begin position="1"/>
        <end position="20"/>
    </location>
</feature>
<keyword evidence="3" id="KW-1185">Reference proteome</keyword>
<dbReference type="EMBL" id="JACASE010000016">
    <property type="protein sequence ID" value="KAF6401399.1"/>
    <property type="molecule type" value="Genomic_DNA"/>
</dbReference>
<dbReference type="Proteomes" id="UP000593571">
    <property type="component" value="Unassembled WGS sequence"/>
</dbReference>
<evidence type="ECO:0000313" key="3">
    <source>
        <dbReference type="Proteomes" id="UP000593571"/>
    </source>
</evidence>
<evidence type="ECO:0000313" key="2">
    <source>
        <dbReference type="EMBL" id="KAF6401399.1"/>
    </source>
</evidence>